<dbReference type="InterPro" id="IPR027417">
    <property type="entry name" value="P-loop_NTPase"/>
</dbReference>
<dbReference type="RefSeq" id="WP_163662805.1">
    <property type="nucleotide sequence ID" value="NZ_QXHD01000004.1"/>
</dbReference>
<proteinExistence type="predicted"/>
<comment type="caution">
    <text evidence="1">The sequence shown here is derived from an EMBL/GenBank/DDBJ whole genome shotgun (WGS) entry which is preliminary data.</text>
</comment>
<dbReference type="GO" id="GO:0005524">
    <property type="term" value="F:ATP binding"/>
    <property type="evidence" value="ECO:0007669"/>
    <property type="project" value="UniProtKB-KW"/>
</dbReference>
<dbReference type="Proteomes" id="UP000481033">
    <property type="component" value="Unassembled WGS sequence"/>
</dbReference>
<sequence length="438" mass="49808">MVLDLPRFYRAANPSRPLRLVQAEDRQYYIDFSSVRGGDIVRELERTITLLSPDEATTQLFTGNIGCGKSTELLRLKAQLEQQGLHVVYFESDRDLEMADVDISDILLMIAHQVVESLENDGITLKPSALVNLFRNLAETLQTPMEIADVSFSVGIAAITARAKESPEMRSRMRQYLEPRTKSIIDAINEELLEVAIATLRSKGKKGLVVIVDNLDRIDPVERANGRTQSEYLFIDRGEQLKRLNCHLLYTIPLALVFSDDLPRLSNRFGVSPKVLPMVPVTQRDGTTSEPGLALLQQMVLARAFPNKNYNERIDHINDVFENIAVLNRLCRLSGGHMRNLMRLLYGCLQKGDPPIQSAVLEAVIRDERDSLMALIDENEWQLMFKAISTPDTQGNEAYILLLRSLFLYEYRDNGGRWFDLNPVLKETNRFKNWLADN</sequence>
<keyword evidence="1" id="KW-0067">ATP-binding</keyword>
<gene>
    <name evidence="1" type="ORF">DXZ20_07890</name>
</gene>
<keyword evidence="1" id="KW-0547">Nucleotide-binding</keyword>
<dbReference type="SUPFAM" id="SSF52540">
    <property type="entry name" value="P-loop containing nucleoside triphosphate hydrolases"/>
    <property type="match status" value="2"/>
</dbReference>
<protein>
    <submittedName>
        <fullName evidence="1">ATP-binding protein</fullName>
    </submittedName>
</protein>
<reference evidence="1 2" key="1">
    <citation type="journal article" date="2020" name="Microb. Ecol.">
        <title>Ecogenomics of the Marine Benthic Filamentous Cyanobacterium Adonisia.</title>
        <authorList>
            <person name="Walter J.M."/>
            <person name="Coutinho F.H."/>
            <person name="Leomil L."/>
            <person name="Hargreaves P.I."/>
            <person name="Campeao M.E."/>
            <person name="Vieira V.V."/>
            <person name="Silva B.S."/>
            <person name="Fistarol G.O."/>
            <person name="Salomon P.S."/>
            <person name="Sawabe T."/>
            <person name="Mino S."/>
            <person name="Hosokawa M."/>
            <person name="Miyashita H."/>
            <person name="Maruyama F."/>
            <person name="van Verk M.C."/>
            <person name="Dutilh B.E."/>
            <person name="Thompson C.C."/>
            <person name="Thompson F.L."/>
        </authorList>
    </citation>
    <scope>NUCLEOTIDE SEQUENCE [LARGE SCALE GENOMIC DNA]</scope>
    <source>
        <strain evidence="1 2">CCMR0081</strain>
    </source>
</reference>
<keyword evidence="2" id="KW-1185">Reference proteome</keyword>
<evidence type="ECO:0000313" key="1">
    <source>
        <dbReference type="EMBL" id="NEZ55591.1"/>
    </source>
</evidence>
<evidence type="ECO:0000313" key="2">
    <source>
        <dbReference type="Proteomes" id="UP000481033"/>
    </source>
</evidence>
<name>A0A6M0RIV3_9CYAN</name>
<organism evidence="1 2">
    <name type="scientific">Adonisia turfae CCMR0081</name>
    <dbReference type="NCBI Taxonomy" id="2292702"/>
    <lineage>
        <taxon>Bacteria</taxon>
        <taxon>Bacillati</taxon>
        <taxon>Cyanobacteriota</taxon>
        <taxon>Adonisia</taxon>
        <taxon>Adonisia turfae</taxon>
    </lineage>
</organism>
<accession>A0A6M0RIV3</accession>
<dbReference type="AlphaFoldDB" id="A0A6M0RIV3"/>
<dbReference type="EMBL" id="QXHD01000004">
    <property type="protein sequence ID" value="NEZ55591.1"/>
    <property type="molecule type" value="Genomic_DNA"/>
</dbReference>
<dbReference type="Gene3D" id="3.40.50.300">
    <property type="entry name" value="P-loop containing nucleotide triphosphate hydrolases"/>
    <property type="match status" value="1"/>
</dbReference>